<keyword evidence="1" id="KW-0175">Coiled coil</keyword>
<dbReference type="OMA" id="CKCKEEN"/>
<dbReference type="AlphaFoldDB" id="A0A087UGE6"/>
<gene>
    <name evidence="2" type="ORF">X975_14475</name>
</gene>
<evidence type="ECO:0000313" key="3">
    <source>
        <dbReference type="Proteomes" id="UP000054359"/>
    </source>
</evidence>
<evidence type="ECO:0000256" key="1">
    <source>
        <dbReference type="SAM" id="Coils"/>
    </source>
</evidence>
<reference evidence="2 3" key="1">
    <citation type="submission" date="2013-11" db="EMBL/GenBank/DDBJ databases">
        <title>Genome sequencing of Stegodyphus mimosarum.</title>
        <authorList>
            <person name="Bechsgaard J."/>
        </authorList>
    </citation>
    <scope>NUCLEOTIDE SEQUENCE [LARGE SCALE GENOMIC DNA]</scope>
</reference>
<dbReference type="Gene3D" id="6.10.250.3110">
    <property type="match status" value="1"/>
</dbReference>
<protein>
    <submittedName>
        <fullName evidence="2">Centrosomal protein</fullName>
    </submittedName>
</protein>
<accession>A0A087UGE6</accession>
<proteinExistence type="predicted"/>
<organism evidence="2 3">
    <name type="scientific">Stegodyphus mimosarum</name>
    <name type="common">African social velvet spider</name>
    <dbReference type="NCBI Taxonomy" id="407821"/>
    <lineage>
        <taxon>Eukaryota</taxon>
        <taxon>Metazoa</taxon>
        <taxon>Ecdysozoa</taxon>
        <taxon>Arthropoda</taxon>
        <taxon>Chelicerata</taxon>
        <taxon>Arachnida</taxon>
        <taxon>Araneae</taxon>
        <taxon>Araneomorphae</taxon>
        <taxon>Entelegynae</taxon>
        <taxon>Eresoidea</taxon>
        <taxon>Eresidae</taxon>
        <taxon>Stegodyphus</taxon>
    </lineage>
</organism>
<keyword evidence="3" id="KW-1185">Reference proteome</keyword>
<name>A0A087UGE6_STEMI</name>
<evidence type="ECO:0000313" key="2">
    <source>
        <dbReference type="EMBL" id="KFM76435.1"/>
    </source>
</evidence>
<feature type="non-terminal residue" evidence="2">
    <location>
        <position position="387"/>
    </location>
</feature>
<sequence length="387" mass="45005">MSKSYEEDLESLKNKLILQEQENQKLKDSLHVFESKAMEMNYYRKTLHQEIENLCQALLENSDDDRTVSRRKAIYKAAVLRSAQALLRLGEDSKVEDFEKNNALDEMKHHVQVYLTEVARIHELLTIKEQQREELLREYLEVNESLDSAMQGSSLKHELLIQEDIPREELESVPHAEAAFGASGTNANSGTLADISDKGTQTKTANNFDKSQQRVVGDTNEMKSVVEDLNASKILNSYLMSNCSKLEEQLEKERTEHAKCEKELEVIKENMQEVKMQLNVKNNMLRRFNTIIEMMRSKECNDEITMEQLKSEIKWLIEENQKIFEKITTTQSELCKCKEENSRIQNDLADMKRQLVNERYEHAKVNNELKHLRMQISNSHSSLNDDS</sequence>
<feature type="coiled-coil region" evidence="1">
    <location>
        <begin position="236"/>
        <end position="368"/>
    </location>
</feature>
<feature type="coiled-coil region" evidence="1">
    <location>
        <begin position="2"/>
        <end position="29"/>
    </location>
</feature>
<dbReference type="EMBL" id="KK119690">
    <property type="protein sequence ID" value="KFM76435.1"/>
    <property type="molecule type" value="Genomic_DNA"/>
</dbReference>
<dbReference type="Proteomes" id="UP000054359">
    <property type="component" value="Unassembled WGS sequence"/>
</dbReference>
<dbReference type="OrthoDB" id="10254663at2759"/>